<gene>
    <name evidence="1" type="ORF">GCM10010185_08320</name>
</gene>
<reference evidence="1" key="2">
    <citation type="submission" date="2020-09" db="EMBL/GenBank/DDBJ databases">
        <authorList>
            <person name="Sun Q."/>
            <person name="Ohkuma M."/>
        </authorList>
    </citation>
    <scope>NUCLEOTIDE SEQUENCE</scope>
    <source>
        <strain evidence="1">JCM 3313</strain>
    </source>
</reference>
<proteinExistence type="predicted"/>
<dbReference type="AlphaFoldDB" id="A0A918EB57"/>
<protein>
    <submittedName>
        <fullName evidence="1">Uncharacterized protein</fullName>
    </submittedName>
</protein>
<evidence type="ECO:0000313" key="1">
    <source>
        <dbReference type="EMBL" id="GGP39123.1"/>
    </source>
</evidence>
<sequence>MPQLTRRAEKREWLIRCTDLGDRPGVCAISVSDGTVEITGPDGDLAFALEHEHILEFRAAFDAAIARAGADLYDNQVGNA</sequence>
<dbReference type="Proteomes" id="UP000639606">
    <property type="component" value="Unassembled WGS sequence"/>
</dbReference>
<reference evidence="1" key="1">
    <citation type="journal article" date="2014" name="Int. J. Syst. Evol. Microbiol.">
        <title>Complete genome sequence of Corynebacterium casei LMG S-19264T (=DSM 44701T), isolated from a smear-ripened cheese.</title>
        <authorList>
            <consortium name="US DOE Joint Genome Institute (JGI-PGF)"/>
            <person name="Walter F."/>
            <person name="Albersmeier A."/>
            <person name="Kalinowski J."/>
            <person name="Ruckert C."/>
        </authorList>
    </citation>
    <scope>NUCLEOTIDE SEQUENCE</scope>
    <source>
        <strain evidence="1">JCM 3313</strain>
    </source>
</reference>
<dbReference type="RefSeq" id="WP_189221632.1">
    <property type="nucleotide sequence ID" value="NZ_BMRG01000001.1"/>
</dbReference>
<keyword evidence="2" id="KW-1185">Reference proteome</keyword>
<comment type="caution">
    <text evidence="1">The sequence shown here is derived from an EMBL/GenBank/DDBJ whole genome shotgun (WGS) entry which is preliminary data.</text>
</comment>
<organism evidence="1 2">
    <name type="scientific">Saccharothrix coeruleofusca</name>
    <dbReference type="NCBI Taxonomy" id="33919"/>
    <lineage>
        <taxon>Bacteria</taxon>
        <taxon>Bacillati</taxon>
        <taxon>Actinomycetota</taxon>
        <taxon>Actinomycetes</taxon>
        <taxon>Pseudonocardiales</taxon>
        <taxon>Pseudonocardiaceae</taxon>
        <taxon>Saccharothrix</taxon>
    </lineage>
</organism>
<name>A0A918EB57_9PSEU</name>
<evidence type="ECO:0000313" key="2">
    <source>
        <dbReference type="Proteomes" id="UP000639606"/>
    </source>
</evidence>
<accession>A0A918EB57</accession>
<dbReference type="EMBL" id="BMRG01000001">
    <property type="protein sequence ID" value="GGP39123.1"/>
    <property type="molecule type" value="Genomic_DNA"/>
</dbReference>